<dbReference type="EMBL" id="CATNWA010015539">
    <property type="protein sequence ID" value="CAI9584282.1"/>
    <property type="molecule type" value="Genomic_DNA"/>
</dbReference>
<proteinExistence type="predicted"/>
<keyword evidence="3" id="KW-1185">Reference proteome</keyword>
<name>A0ABN9EJU0_9NEOB</name>
<comment type="caution">
    <text evidence="2">The sequence shown here is derived from an EMBL/GenBank/DDBJ whole genome shotgun (WGS) entry which is preliminary data.</text>
</comment>
<dbReference type="PANTHER" id="PTHR11538:SF26">
    <property type="entry name" value="FERREDOXIN-FOLD ANTICODON-BINDING DOMAIN-CONTAINING PROTEIN 1"/>
    <property type="match status" value="1"/>
</dbReference>
<protein>
    <recommendedName>
        <fullName evidence="1">25S rRNA (uridine-N(3))-methyltransferase BMT5-like domain-containing protein</fullName>
    </recommendedName>
</protein>
<dbReference type="Pfam" id="PF10354">
    <property type="entry name" value="BMT5-like"/>
    <property type="match status" value="1"/>
</dbReference>
<organism evidence="2 3">
    <name type="scientific">Staurois parvus</name>
    <dbReference type="NCBI Taxonomy" id="386267"/>
    <lineage>
        <taxon>Eukaryota</taxon>
        <taxon>Metazoa</taxon>
        <taxon>Chordata</taxon>
        <taxon>Craniata</taxon>
        <taxon>Vertebrata</taxon>
        <taxon>Euteleostomi</taxon>
        <taxon>Amphibia</taxon>
        <taxon>Batrachia</taxon>
        <taxon>Anura</taxon>
        <taxon>Neobatrachia</taxon>
        <taxon>Ranoidea</taxon>
        <taxon>Ranidae</taxon>
        <taxon>Staurois</taxon>
    </lineage>
</organism>
<gene>
    <name evidence="2" type="ORF">SPARVUS_LOCUS9990558</name>
</gene>
<evidence type="ECO:0000259" key="1">
    <source>
        <dbReference type="Pfam" id="PF10354"/>
    </source>
</evidence>
<dbReference type="PANTHER" id="PTHR11538">
    <property type="entry name" value="PHENYLALANYL-TRNA SYNTHETASE"/>
    <property type="match status" value="1"/>
</dbReference>
<feature type="domain" description="25S rRNA (uridine-N(3))-methyltransferase BMT5-like" evidence="1">
    <location>
        <begin position="5"/>
        <end position="92"/>
    </location>
</feature>
<dbReference type="InterPro" id="IPR019446">
    <property type="entry name" value="BMT5-like"/>
</dbReference>
<dbReference type="Proteomes" id="UP001162483">
    <property type="component" value="Unassembled WGS sequence"/>
</dbReference>
<reference evidence="2" key="1">
    <citation type="submission" date="2023-05" db="EMBL/GenBank/DDBJ databases">
        <authorList>
            <person name="Stuckert A."/>
        </authorList>
    </citation>
    <scope>NUCLEOTIDE SEQUENCE</scope>
</reference>
<accession>A0ABN9EJU0</accession>
<evidence type="ECO:0000313" key="2">
    <source>
        <dbReference type="EMBL" id="CAI9584282.1"/>
    </source>
</evidence>
<sequence length="95" mass="10621">MPSILLVGEGNFSYSASLSGFNQGKDLIVATCYETEDAVSKQPLSSANVEQLRRNGALVYFEVDATKLKEYAFLTNHLYDRIIFNFPHCGGRRPE</sequence>
<evidence type="ECO:0000313" key="3">
    <source>
        <dbReference type="Proteomes" id="UP001162483"/>
    </source>
</evidence>